<proteinExistence type="predicted"/>
<evidence type="ECO:0000259" key="3">
    <source>
        <dbReference type="PROSITE" id="PS51724"/>
    </source>
</evidence>
<keyword evidence="2" id="KW-1133">Transmembrane helix</keyword>
<evidence type="ECO:0000313" key="4">
    <source>
        <dbReference type="EMBL" id="MCB4822938.1"/>
    </source>
</evidence>
<accession>A0A9X1LB87</accession>
<dbReference type="EMBL" id="JAJAQI010000020">
    <property type="protein sequence ID" value="MCB4822938.1"/>
    <property type="molecule type" value="Genomic_DNA"/>
</dbReference>
<evidence type="ECO:0000256" key="1">
    <source>
        <dbReference type="SAM" id="MobiDB-lite"/>
    </source>
</evidence>
<reference evidence="4" key="1">
    <citation type="submission" date="2021-10" db="EMBL/GenBank/DDBJ databases">
        <title>Roseicella aerolatum sp. nov., isolated from aerosols of e-waste dismantling site.</title>
        <authorList>
            <person name="Qin T."/>
        </authorList>
    </citation>
    <scope>NUCLEOTIDE SEQUENCE</scope>
    <source>
        <strain evidence="4">GB24</strain>
    </source>
</reference>
<evidence type="ECO:0000313" key="5">
    <source>
        <dbReference type="Proteomes" id="UP001139311"/>
    </source>
</evidence>
<dbReference type="RefSeq" id="WP_226608985.1">
    <property type="nucleotide sequence ID" value="NZ_JAJAQI010000020.1"/>
</dbReference>
<sequence>MSDLAVPSWRLRPEKQAPSWRMLAVAGGLLGAVAVAGAVTWGLSRMGPRTVPVIEPDARPLKVRPENPGGLIVPNQDQLVLEPPQVRRDAERRSGSALLDSGPEAPALDQLRQHAAPPAPPQVAAPPVPPQAAPAPVPQAPSALANAAPLAPPVAAPAVVAAPAAGPAPPAAPPAALAGAPRPVPNGRAMVQLGALVSEEAARAEWDRLVRRVPELAGFQPRVFRLEREGQAPLFRLRTGGLADAAAAKALCEAVRAKGGACNPVGG</sequence>
<feature type="domain" description="SPOR" evidence="3">
    <location>
        <begin position="183"/>
        <end position="267"/>
    </location>
</feature>
<keyword evidence="5" id="KW-1185">Reference proteome</keyword>
<name>A0A9X1LB87_9PROT</name>
<keyword evidence="2" id="KW-0812">Transmembrane</keyword>
<dbReference type="AlphaFoldDB" id="A0A9X1LB87"/>
<evidence type="ECO:0000256" key="2">
    <source>
        <dbReference type="SAM" id="Phobius"/>
    </source>
</evidence>
<protein>
    <submittedName>
        <fullName evidence="4">SPOR domain-containing protein</fullName>
    </submittedName>
</protein>
<dbReference type="Gene3D" id="3.30.70.1070">
    <property type="entry name" value="Sporulation related repeat"/>
    <property type="match status" value="1"/>
</dbReference>
<feature type="transmembrane region" description="Helical" evidence="2">
    <location>
        <begin position="20"/>
        <end position="43"/>
    </location>
</feature>
<dbReference type="GO" id="GO:0042834">
    <property type="term" value="F:peptidoglycan binding"/>
    <property type="evidence" value="ECO:0007669"/>
    <property type="project" value="InterPro"/>
</dbReference>
<comment type="caution">
    <text evidence="4">The sequence shown here is derived from an EMBL/GenBank/DDBJ whole genome shotgun (WGS) entry which is preliminary data.</text>
</comment>
<gene>
    <name evidence="4" type="ORF">LHA35_14465</name>
</gene>
<feature type="region of interest" description="Disordered" evidence="1">
    <location>
        <begin position="115"/>
        <end position="140"/>
    </location>
</feature>
<dbReference type="InterPro" id="IPR007730">
    <property type="entry name" value="SPOR-like_dom"/>
</dbReference>
<dbReference type="PROSITE" id="PS51724">
    <property type="entry name" value="SPOR"/>
    <property type="match status" value="1"/>
</dbReference>
<keyword evidence="2" id="KW-0472">Membrane</keyword>
<dbReference type="SUPFAM" id="SSF110997">
    <property type="entry name" value="Sporulation related repeat"/>
    <property type="match status" value="1"/>
</dbReference>
<dbReference type="Pfam" id="PF05036">
    <property type="entry name" value="SPOR"/>
    <property type="match status" value="1"/>
</dbReference>
<feature type="region of interest" description="Disordered" evidence="1">
    <location>
        <begin position="60"/>
        <end position="81"/>
    </location>
</feature>
<feature type="compositionally biased region" description="Pro residues" evidence="1">
    <location>
        <begin position="117"/>
        <end position="139"/>
    </location>
</feature>
<organism evidence="4 5">
    <name type="scientific">Roseicella aerolata</name>
    <dbReference type="NCBI Taxonomy" id="2883479"/>
    <lineage>
        <taxon>Bacteria</taxon>
        <taxon>Pseudomonadati</taxon>
        <taxon>Pseudomonadota</taxon>
        <taxon>Alphaproteobacteria</taxon>
        <taxon>Acetobacterales</taxon>
        <taxon>Roseomonadaceae</taxon>
        <taxon>Roseicella</taxon>
    </lineage>
</organism>
<dbReference type="InterPro" id="IPR036680">
    <property type="entry name" value="SPOR-like_sf"/>
</dbReference>
<dbReference type="Proteomes" id="UP001139311">
    <property type="component" value="Unassembled WGS sequence"/>
</dbReference>